<sequence length="181" mass="20015">MLKIKFYLPFFVLFLSTGAFAMPPAGANPPQSTNFYVSTFSSSYIESVTQGDKVTKQGEATVANMLCSKYNFDTTISRLKKAFADKNLPLLKQVDNPVSTKESGVHRSVTLMFGNLQSKIAQSPFFALNLPLKIVVTQTDFGVKVSFNSTQSLVKKNKLTQQDVVNNLIKAEMLITKTITQ</sequence>
<feature type="chain" id="PRO_5019456884" evidence="1">
    <location>
        <begin position="22"/>
        <end position="181"/>
    </location>
</feature>
<dbReference type="SUPFAM" id="SSF103247">
    <property type="entry name" value="TT1751-like"/>
    <property type="match status" value="1"/>
</dbReference>
<organism evidence="2 3">
    <name type="scientific">Actinobacillus delphinicola</name>
    <dbReference type="NCBI Taxonomy" id="51161"/>
    <lineage>
        <taxon>Bacteria</taxon>
        <taxon>Pseudomonadati</taxon>
        <taxon>Pseudomonadota</taxon>
        <taxon>Gammaproteobacteria</taxon>
        <taxon>Pasteurellales</taxon>
        <taxon>Pasteurellaceae</taxon>
        <taxon>Actinobacillus</taxon>
    </lineage>
</organism>
<evidence type="ECO:0000313" key="2">
    <source>
        <dbReference type="EMBL" id="VEJ09175.1"/>
    </source>
</evidence>
<dbReference type="EMBL" id="LR134510">
    <property type="protein sequence ID" value="VEJ09175.1"/>
    <property type="molecule type" value="Genomic_DNA"/>
</dbReference>
<dbReference type="RefSeq" id="WP_126598879.1">
    <property type="nucleotide sequence ID" value="NZ_LR134510.1"/>
</dbReference>
<reference evidence="2 3" key="1">
    <citation type="submission" date="2018-12" db="EMBL/GenBank/DDBJ databases">
        <authorList>
            <consortium name="Pathogen Informatics"/>
        </authorList>
    </citation>
    <scope>NUCLEOTIDE SEQUENCE [LARGE SCALE GENOMIC DNA]</scope>
    <source>
        <strain evidence="2 3">NCTC12871</strain>
    </source>
</reference>
<dbReference type="InterPro" id="IPR005180">
    <property type="entry name" value="DUF302"/>
</dbReference>
<dbReference type="CDD" id="cd14797">
    <property type="entry name" value="DUF302"/>
    <property type="match status" value="1"/>
</dbReference>
<feature type="signal peptide" evidence="1">
    <location>
        <begin position="1"/>
        <end position="21"/>
    </location>
</feature>
<keyword evidence="1" id="KW-0732">Signal</keyword>
<evidence type="ECO:0000256" key="1">
    <source>
        <dbReference type="SAM" id="SignalP"/>
    </source>
</evidence>
<evidence type="ECO:0000313" key="3">
    <source>
        <dbReference type="Proteomes" id="UP000279799"/>
    </source>
</evidence>
<protein>
    <submittedName>
        <fullName evidence="2">Uncharacterized conserved protein</fullName>
    </submittedName>
</protein>
<dbReference type="Proteomes" id="UP000279799">
    <property type="component" value="Chromosome"/>
</dbReference>
<accession>A0A448TTF2</accession>
<gene>
    <name evidence="2" type="ORF">NCTC12871_00612</name>
</gene>
<name>A0A448TTF2_9PAST</name>
<keyword evidence="3" id="KW-1185">Reference proteome</keyword>
<dbReference type="InterPro" id="IPR035923">
    <property type="entry name" value="TT1751-like_sf"/>
</dbReference>
<proteinExistence type="predicted"/>
<dbReference type="Gene3D" id="3.30.310.70">
    <property type="entry name" value="TT1751-like domain"/>
    <property type="match status" value="1"/>
</dbReference>
<dbReference type="AlphaFoldDB" id="A0A448TTF2"/>
<dbReference type="KEGG" id="adp:NCTC12871_00612"/>
<dbReference type="OrthoDB" id="9799367at2"/>